<evidence type="ECO:0000313" key="1">
    <source>
        <dbReference type="EMBL" id="MBX62354.1"/>
    </source>
</evidence>
<accession>A0A2P2Q5U9</accession>
<dbReference type="EMBL" id="GGEC01081870">
    <property type="protein sequence ID" value="MBX62354.1"/>
    <property type="molecule type" value="Transcribed_RNA"/>
</dbReference>
<protein>
    <submittedName>
        <fullName evidence="1">Uncharacterized protein</fullName>
    </submittedName>
</protein>
<proteinExistence type="predicted"/>
<name>A0A2P2Q5U9_RHIMU</name>
<dbReference type="AlphaFoldDB" id="A0A2P2Q5U9"/>
<organism evidence="1">
    <name type="scientific">Rhizophora mucronata</name>
    <name type="common">Asiatic mangrove</name>
    <dbReference type="NCBI Taxonomy" id="61149"/>
    <lineage>
        <taxon>Eukaryota</taxon>
        <taxon>Viridiplantae</taxon>
        <taxon>Streptophyta</taxon>
        <taxon>Embryophyta</taxon>
        <taxon>Tracheophyta</taxon>
        <taxon>Spermatophyta</taxon>
        <taxon>Magnoliopsida</taxon>
        <taxon>eudicotyledons</taxon>
        <taxon>Gunneridae</taxon>
        <taxon>Pentapetalae</taxon>
        <taxon>rosids</taxon>
        <taxon>fabids</taxon>
        <taxon>Malpighiales</taxon>
        <taxon>Rhizophoraceae</taxon>
        <taxon>Rhizophora</taxon>
    </lineage>
</organism>
<reference evidence="1" key="1">
    <citation type="submission" date="2018-02" db="EMBL/GenBank/DDBJ databases">
        <title>Rhizophora mucronata_Transcriptome.</title>
        <authorList>
            <person name="Meera S.P."/>
            <person name="Sreeshan A."/>
            <person name="Augustine A."/>
        </authorList>
    </citation>
    <scope>NUCLEOTIDE SEQUENCE</scope>
    <source>
        <tissue evidence="1">Leaf</tissue>
    </source>
</reference>
<sequence>MPPFSLCNCFLFFIINPREKWENKKTFKILSRQIGSLFPCLKKTVKRVDMKPRLTEVGNNIRLIFSRLEHN</sequence>